<sequence>MIVRDDGVVVSDSSFGQTYTFSKSESHSSDSHFQGDLLMVRRLIEVEVLSRGREEYRQPALHKSERSHDEGHYSERSVSSRAERMDRHDGNSGNKRMKVRLVTLEFSDYALVWWNQVLEDIRRVRKDPCESWG</sequence>
<feature type="compositionally biased region" description="Basic and acidic residues" evidence="1">
    <location>
        <begin position="81"/>
        <end position="90"/>
    </location>
</feature>
<evidence type="ECO:0000313" key="3">
    <source>
        <dbReference type="Proteomes" id="UP000257109"/>
    </source>
</evidence>
<keyword evidence="3" id="KW-1185">Reference proteome</keyword>
<evidence type="ECO:0000256" key="1">
    <source>
        <dbReference type="SAM" id="MobiDB-lite"/>
    </source>
</evidence>
<reference evidence="2" key="1">
    <citation type="submission" date="2018-05" db="EMBL/GenBank/DDBJ databases">
        <title>Draft genome of Mucuna pruriens seed.</title>
        <authorList>
            <person name="Nnadi N.E."/>
            <person name="Vos R."/>
            <person name="Hasami M.H."/>
            <person name="Devisetty U.K."/>
            <person name="Aguiy J.C."/>
        </authorList>
    </citation>
    <scope>NUCLEOTIDE SEQUENCE [LARGE SCALE GENOMIC DNA]</scope>
    <source>
        <strain evidence="2">JCA_2017</strain>
    </source>
</reference>
<gene>
    <name evidence="2" type="ORF">CR513_11684</name>
</gene>
<protein>
    <recommendedName>
        <fullName evidence="4">Retrotransposon gag domain-containing protein</fullName>
    </recommendedName>
</protein>
<feature type="non-terminal residue" evidence="2">
    <location>
        <position position="1"/>
    </location>
</feature>
<organism evidence="2 3">
    <name type="scientific">Mucuna pruriens</name>
    <name type="common">Velvet bean</name>
    <name type="synonym">Dolichos pruriens</name>
    <dbReference type="NCBI Taxonomy" id="157652"/>
    <lineage>
        <taxon>Eukaryota</taxon>
        <taxon>Viridiplantae</taxon>
        <taxon>Streptophyta</taxon>
        <taxon>Embryophyta</taxon>
        <taxon>Tracheophyta</taxon>
        <taxon>Spermatophyta</taxon>
        <taxon>Magnoliopsida</taxon>
        <taxon>eudicotyledons</taxon>
        <taxon>Gunneridae</taxon>
        <taxon>Pentapetalae</taxon>
        <taxon>rosids</taxon>
        <taxon>fabids</taxon>
        <taxon>Fabales</taxon>
        <taxon>Fabaceae</taxon>
        <taxon>Papilionoideae</taxon>
        <taxon>50 kb inversion clade</taxon>
        <taxon>NPAAA clade</taxon>
        <taxon>indigoferoid/millettioid clade</taxon>
        <taxon>Phaseoleae</taxon>
        <taxon>Mucuna</taxon>
    </lineage>
</organism>
<dbReference type="EMBL" id="QJKJ01002051">
    <property type="protein sequence ID" value="RDY04591.1"/>
    <property type="molecule type" value="Genomic_DNA"/>
</dbReference>
<comment type="caution">
    <text evidence="2">The sequence shown here is derived from an EMBL/GenBank/DDBJ whole genome shotgun (WGS) entry which is preliminary data.</text>
</comment>
<feature type="compositionally biased region" description="Basic and acidic residues" evidence="1">
    <location>
        <begin position="55"/>
        <end position="75"/>
    </location>
</feature>
<feature type="region of interest" description="Disordered" evidence="1">
    <location>
        <begin position="55"/>
        <end position="94"/>
    </location>
</feature>
<dbReference type="Proteomes" id="UP000257109">
    <property type="component" value="Unassembled WGS sequence"/>
</dbReference>
<dbReference type="AlphaFoldDB" id="A0A371HP53"/>
<evidence type="ECO:0000313" key="2">
    <source>
        <dbReference type="EMBL" id="RDY04591.1"/>
    </source>
</evidence>
<evidence type="ECO:0008006" key="4">
    <source>
        <dbReference type="Google" id="ProtNLM"/>
    </source>
</evidence>
<name>A0A371HP53_MUCPR</name>
<accession>A0A371HP53</accession>
<proteinExistence type="predicted"/>